<sequence length="986" mass="107644">MSLLAAVVLLLLQLPGVEPIFVEVRVVDGQKSADNRSISGRVEVLYNNTWGTICDYYWDQRDATVVCKQLGYSEAIRPSRGAEYGRGTGTIWLEKVECDGDEENLGQCRHEGWGIHLRSRSVHIGWGVFSSVCDHSNDAGVVCSAEPILVDVRVVDSQKSADNWSLSGRVEVLYNNTWGTICADLSWNQEEVTVICKQLGYSEAIRSSLGAEYGRGTGPIWLSDVDCAGDEENLAQCRHGGWGVHYGCGHSDDVGVVCSAEPILVDVRVVDGQKSADNCSISGRVEVLYNNTWGTICGIVWHQGDATVVCKQLGYSEAIRPSRGAYGQGTGPVWLGYVSCAGDEENLTQCRHAGWGDDLSSWCDHSLDAGVVCSEIVAPPVFLNKTTVTDVVVINGSTIPAPELPMGTDVVISEVGKLTSLTFYCSLLNSGIPSANISWTVNGRSLISSRWFRSSLNVINSTDNTTSRLLVNVSNFKSSFLCCKAENIAGKDLLCSELKLLSAKSPKLSFQTFGSNALLVKDALVNNGTKSLLLPVVLGRWSCVCENKEGSINSSIHVGPCCEDVTFKIGAVHPVLAGFSFTIVCRVLQARPDPSVKWFRNGELLSNNTNQTTLRVHVNRSEPAAAAGDYRCTAENEVANDTAHSNMALGKEILILPRLLRSTKHYENMPENITVFFGDSSVVQRGKSVTIHCSVVDAGIPAQSELSWMDVKTLTVSKGVSWSNDGYLTIETALVNATDLRYCCTARNEAGSDTACSNITIEGVAVVMEFVPFGDLRSNLMKWKVESHLASLNVIHRDLACRNVLVGENKTLKVSDFGLSKEIDGMYTSTSKTKLPIRWMSPEAIRHRIFSQKSDVWSFGVCLWEICTLGEVPYSHLSSAEVAEAVDRSAYLRRPSSCHDDVYSLMLNCWKRAAAERPAFEDIEKYLADLITKNCHQNYISLESGFLPELEAEGVETEMKRSSSLPAVEPATVTSRVSLMVHHAAL</sequence>
<dbReference type="InterPro" id="IPR036772">
    <property type="entry name" value="SRCR-like_dom_sf"/>
</dbReference>
<keyword evidence="5 17" id="KW-0732">Signal</keyword>
<name>A0AA96MN67_HALDU</name>
<dbReference type="Pfam" id="PF07714">
    <property type="entry name" value="PK_Tyr_Ser-Thr"/>
    <property type="match status" value="1"/>
</dbReference>
<keyword evidence="12 16" id="KW-1015">Disulfide bond</keyword>
<comment type="caution">
    <text evidence="16">Lacks conserved residue(s) required for the propagation of feature annotation.</text>
</comment>
<dbReference type="Gene3D" id="3.10.250.10">
    <property type="entry name" value="SRCR-like domain"/>
    <property type="match status" value="3"/>
</dbReference>
<dbReference type="InterPro" id="IPR008266">
    <property type="entry name" value="Tyr_kinase_AS"/>
</dbReference>
<dbReference type="SMART" id="SM00409">
    <property type="entry name" value="IG"/>
    <property type="match status" value="2"/>
</dbReference>
<evidence type="ECO:0000256" key="13">
    <source>
        <dbReference type="ARBA" id="ARBA00023170"/>
    </source>
</evidence>
<feature type="domain" description="Ig-like" evidence="20">
    <location>
        <begin position="560"/>
        <end position="648"/>
    </location>
</feature>
<feature type="domain" description="Ig-like" evidence="20">
    <location>
        <begin position="670"/>
        <end position="760"/>
    </location>
</feature>
<evidence type="ECO:0000256" key="2">
    <source>
        <dbReference type="ARBA" id="ARBA00004308"/>
    </source>
</evidence>
<dbReference type="SMART" id="SM00202">
    <property type="entry name" value="SR"/>
    <property type="match status" value="3"/>
</dbReference>
<dbReference type="FunFam" id="3.10.250.10:FF:000031">
    <property type="entry name" value="RIKEN cDNA 5830411N06, isoform CRA_a"/>
    <property type="match status" value="1"/>
</dbReference>
<dbReference type="GO" id="GO:0016020">
    <property type="term" value="C:membrane"/>
    <property type="evidence" value="ECO:0007669"/>
    <property type="project" value="UniProtKB-SubCell"/>
</dbReference>
<keyword evidence="13" id="KW-0675">Receptor</keyword>
<dbReference type="SUPFAM" id="SSF48726">
    <property type="entry name" value="Immunoglobulin"/>
    <property type="match status" value="3"/>
</dbReference>
<feature type="disulfide bond" evidence="16">
    <location>
        <begin position="98"/>
        <end position="108"/>
    </location>
</feature>
<evidence type="ECO:0000256" key="5">
    <source>
        <dbReference type="ARBA" id="ARBA00022729"/>
    </source>
</evidence>
<dbReference type="PROSITE" id="PS00109">
    <property type="entry name" value="PROTEIN_KINASE_TYR"/>
    <property type="match status" value="1"/>
</dbReference>
<dbReference type="FunFam" id="1.10.510.10:FF:001512">
    <property type="entry name" value="Receptor tyrosine-protein kinase erbB-2"/>
    <property type="match status" value="1"/>
</dbReference>
<dbReference type="InterPro" id="IPR007110">
    <property type="entry name" value="Ig-like_dom"/>
</dbReference>
<dbReference type="PRINTS" id="PR00258">
    <property type="entry name" value="SPERACTRCPTR"/>
</dbReference>
<evidence type="ECO:0000256" key="6">
    <source>
        <dbReference type="ARBA" id="ARBA00022741"/>
    </source>
</evidence>
<keyword evidence="3" id="KW-0808">Transferase</keyword>
<evidence type="ECO:0000256" key="16">
    <source>
        <dbReference type="PROSITE-ProRule" id="PRU00196"/>
    </source>
</evidence>
<dbReference type="SMART" id="SM00408">
    <property type="entry name" value="IGc2"/>
    <property type="match status" value="2"/>
</dbReference>
<evidence type="ECO:0000313" key="21">
    <source>
        <dbReference type="EMBL" id="WNS50100.1"/>
    </source>
</evidence>
<keyword evidence="14" id="KW-0325">Glycoprotein</keyword>
<dbReference type="Gene3D" id="1.10.510.10">
    <property type="entry name" value="Transferase(Phosphotransferase) domain 1"/>
    <property type="match status" value="1"/>
</dbReference>
<keyword evidence="8" id="KW-0067">ATP-binding</keyword>
<keyword evidence="4" id="KW-0812">Transmembrane</keyword>
<keyword evidence="10" id="KW-0472">Membrane</keyword>
<evidence type="ECO:0000256" key="9">
    <source>
        <dbReference type="ARBA" id="ARBA00022989"/>
    </source>
</evidence>
<reference evidence="21" key="1">
    <citation type="submission" date="2023-08" db="EMBL/GenBank/DDBJ databases">
        <authorList>
            <person name="Adameyko K."/>
            <person name="Kravchuk O."/>
            <person name="Lyupina Y."/>
        </authorList>
    </citation>
    <scope>NUCLEOTIDE SEQUENCE</scope>
</reference>
<evidence type="ECO:0000256" key="15">
    <source>
        <dbReference type="ARBA" id="ARBA00023319"/>
    </source>
</evidence>
<evidence type="ECO:0000256" key="1">
    <source>
        <dbReference type="ARBA" id="ARBA00004167"/>
    </source>
</evidence>
<evidence type="ECO:0000256" key="4">
    <source>
        <dbReference type="ARBA" id="ARBA00022692"/>
    </source>
</evidence>
<evidence type="ECO:0000259" key="19">
    <source>
        <dbReference type="PROSITE" id="PS50287"/>
    </source>
</evidence>
<comment type="subcellular location">
    <subcellularLocation>
        <location evidence="2">Endomembrane system</location>
    </subcellularLocation>
    <subcellularLocation>
        <location evidence="1">Membrane</location>
        <topology evidence="1">Single-pass membrane protein</topology>
    </subcellularLocation>
</comment>
<evidence type="ECO:0000259" key="18">
    <source>
        <dbReference type="PROSITE" id="PS50011"/>
    </source>
</evidence>
<dbReference type="FunFam" id="3.10.250.10:FF:000009">
    <property type="entry name" value="WC1"/>
    <property type="match status" value="1"/>
</dbReference>
<evidence type="ECO:0000256" key="7">
    <source>
        <dbReference type="ARBA" id="ARBA00022777"/>
    </source>
</evidence>
<dbReference type="GO" id="GO:0050793">
    <property type="term" value="P:regulation of developmental process"/>
    <property type="evidence" value="ECO:0007669"/>
    <property type="project" value="UniProtKB-ARBA"/>
</dbReference>
<dbReference type="SUPFAM" id="SSF56487">
    <property type="entry name" value="SRCR-like"/>
    <property type="match status" value="3"/>
</dbReference>
<dbReference type="GO" id="GO:0012505">
    <property type="term" value="C:endomembrane system"/>
    <property type="evidence" value="ECO:0007669"/>
    <property type="project" value="UniProtKB-SubCell"/>
</dbReference>
<evidence type="ECO:0000256" key="3">
    <source>
        <dbReference type="ARBA" id="ARBA00022679"/>
    </source>
</evidence>
<feature type="domain" description="Protein kinase" evidence="18">
    <location>
        <begin position="599"/>
        <end position="927"/>
    </location>
</feature>
<dbReference type="GO" id="GO:0048468">
    <property type="term" value="P:cell development"/>
    <property type="evidence" value="ECO:0007669"/>
    <property type="project" value="UniProtKB-ARBA"/>
</dbReference>
<feature type="domain" description="SRCR" evidence="19">
    <location>
        <begin position="267"/>
        <end position="374"/>
    </location>
</feature>
<evidence type="ECO:0000256" key="17">
    <source>
        <dbReference type="SAM" id="SignalP"/>
    </source>
</evidence>
<dbReference type="SUPFAM" id="SSF56112">
    <property type="entry name" value="Protein kinase-like (PK-like)"/>
    <property type="match status" value="1"/>
</dbReference>
<dbReference type="InterPro" id="IPR001245">
    <property type="entry name" value="Ser-Thr/Tyr_kinase_cat_dom"/>
</dbReference>
<dbReference type="InterPro" id="IPR013783">
    <property type="entry name" value="Ig-like_fold"/>
</dbReference>
<feature type="disulfide bond" evidence="16">
    <location>
        <begin position="340"/>
        <end position="350"/>
    </location>
</feature>
<evidence type="ECO:0000256" key="8">
    <source>
        <dbReference type="ARBA" id="ARBA00022840"/>
    </source>
</evidence>
<dbReference type="PANTHER" id="PTHR48071">
    <property type="entry name" value="SRCR DOMAIN-CONTAINING PROTEIN"/>
    <property type="match status" value="1"/>
</dbReference>
<dbReference type="InterPro" id="IPR000719">
    <property type="entry name" value="Prot_kinase_dom"/>
</dbReference>
<feature type="disulfide bond" evidence="16">
    <location>
        <begin position="227"/>
        <end position="237"/>
    </location>
</feature>
<feature type="chain" id="PRO_5041714059" evidence="17">
    <location>
        <begin position="20"/>
        <end position="986"/>
    </location>
</feature>
<dbReference type="GO" id="GO:0004713">
    <property type="term" value="F:protein tyrosine kinase activity"/>
    <property type="evidence" value="ECO:0007669"/>
    <property type="project" value="UniProtKB-KW"/>
</dbReference>
<keyword evidence="15" id="KW-0393">Immunoglobulin domain</keyword>
<proteinExistence type="evidence at transcript level"/>
<accession>A0AA96MN67</accession>
<dbReference type="AlphaFoldDB" id="A0AA96MN67"/>
<dbReference type="InterPro" id="IPR003598">
    <property type="entry name" value="Ig_sub2"/>
</dbReference>
<keyword evidence="11" id="KW-0829">Tyrosine-protein kinase</keyword>
<evidence type="ECO:0000256" key="11">
    <source>
        <dbReference type="ARBA" id="ARBA00023137"/>
    </source>
</evidence>
<dbReference type="Gene3D" id="2.60.40.10">
    <property type="entry name" value="Immunoglobulins"/>
    <property type="match status" value="3"/>
</dbReference>
<evidence type="ECO:0000259" key="20">
    <source>
        <dbReference type="PROSITE" id="PS50835"/>
    </source>
</evidence>
<evidence type="ECO:0000256" key="12">
    <source>
        <dbReference type="ARBA" id="ARBA00023157"/>
    </source>
</evidence>
<evidence type="ECO:0000256" key="14">
    <source>
        <dbReference type="ARBA" id="ARBA00023180"/>
    </source>
</evidence>
<dbReference type="PROSITE" id="PS50011">
    <property type="entry name" value="PROTEIN_KINASE_DOM"/>
    <property type="match status" value="1"/>
</dbReference>
<keyword evidence="7" id="KW-0418">Kinase</keyword>
<keyword evidence="6" id="KW-0547">Nucleotide-binding</keyword>
<feature type="domain" description="Ig-like" evidence="20">
    <location>
        <begin position="402"/>
        <end position="502"/>
    </location>
</feature>
<dbReference type="Pfam" id="PF00530">
    <property type="entry name" value="SRCR"/>
    <property type="match status" value="3"/>
</dbReference>
<feature type="domain" description="SRCR" evidence="19">
    <location>
        <begin position="24"/>
        <end position="144"/>
    </location>
</feature>
<dbReference type="GO" id="GO:0005524">
    <property type="term" value="F:ATP binding"/>
    <property type="evidence" value="ECO:0007669"/>
    <property type="project" value="UniProtKB-KW"/>
</dbReference>
<dbReference type="PANTHER" id="PTHR48071:SF18">
    <property type="entry name" value="DELETED IN MALIGNANT BRAIN TUMORS 1 PROTEIN-RELATED"/>
    <property type="match status" value="1"/>
</dbReference>
<dbReference type="InterPro" id="IPR011009">
    <property type="entry name" value="Kinase-like_dom_sf"/>
</dbReference>
<feature type="signal peptide" evidence="17">
    <location>
        <begin position="1"/>
        <end position="19"/>
    </location>
</feature>
<dbReference type="SMART" id="SM00219">
    <property type="entry name" value="TyrKc"/>
    <property type="match status" value="1"/>
</dbReference>
<dbReference type="Pfam" id="PF13927">
    <property type="entry name" value="Ig_3"/>
    <property type="match status" value="1"/>
</dbReference>
<evidence type="ECO:0000256" key="10">
    <source>
        <dbReference type="ARBA" id="ARBA00023136"/>
    </source>
</evidence>
<dbReference type="InterPro" id="IPR020635">
    <property type="entry name" value="Tyr_kinase_cat_dom"/>
</dbReference>
<dbReference type="InterPro" id="IPR036179">
    <property type="entry name" value="Ig-like_dom_sf"/>
</dbReference>
<dbReference type="InterPro" id="IPR003599">
    <property type="entry name" value="Ig_sub"/>
</dbReference>
<dbReference type="FunFam" id="3.10.250.10:FF:000001">
    <property type="entry name" value="Lysyl oxidase 4 isoform X1"/>
    <property type="match status" value="1"/>
</dbReference>
<dbReference type="InterPro" id="IPR001190">
    <property type="entry name" value="SRCR"/>
</dbReference>
<dbReference type="PROSITE" id="PS50287">
    <property type="entry name" value="SRCR_2"/>
    <property type="match status" value="3"/>
</dbReference>
<dbReference type="PROSITE" id="PS50835">
    <property type="entry name" value="IG_LIKE"/>
    <property type="match status" value="3"/>
</dbReference>
<dbReference type="EMBL" id="OR460177">
    <property type="protein sequence ID" value="WNS50100.1"/>
    <property type="molecule type" value="mRNA"/>
</dbReference>
<feature type="domain" description="SRCR" evidence="19">
    <location>
        <begin position="152"/>
        <end position="259"/>
    </location>
</feature>
<keyword evidence="9" id="KW-1133">Transmembrane helix</keyword>
<protein>
    <submittedName>
        <fullName evidence="21">Deleted in malignant brain tumors 1 protein-like protein 2</fullName>
    </submittedName>
</protein>
<organism evidence="21">
    <name type="scientific">Halisarca dujardinii</name>
    <name type="common">Dujardin's slime sponge</name>
    <dbReference type="NCBI Taxonomy" id="2583056"/>
    <lineage>
        <taxon>Eukaryota</taxon>
        <taxon>Metazoa</taxon>
        <taxon>Porifera</taxon>
        <taxon>Demospongiae</taxon>
        <taxon>Verongimorpha</taxon>
        <taxon>Chondrillida</taxon>
        <taxon>Halisarcidae</taxon>
        <taxon>Halisarca</taxon>
    </lineage>
</organism>